<proteinExistence type="predicted"/>
<evidence type="ECO:0000256" key="1">
    <source>
        <dbReference type="SAM" id="MobiDB-lite"/>
    </source>
</evidence>
<organism evidence="3 4">
    <name type="scientific">Araneus ventricosus</name>
    <name type="common">Orbweaver spider</name>
    <name type="synonym">Epeira ventricosa</name>
    <dbReference type="NCBI Taxonomy" id="182803"/>
    <lineage>
        <taxon>Eukaryota</taxon>
        <taxon>Metazoa</taxon>
        <taxon>Ecdysozoa</taxon>
        <taxon>Arthropoda</taxon>
        <taxon>Chelicerata</taxon>
        <taxon>Arachnida</taxon>
        <taxon>Araneae</taxon>
        <taxon>Araneomorphae</taxon>
        <taxon>Entelegynae</taxon>
        <taxon>Araneoidea</taxon>
        <taxon>Araneidae</taxon>
        <taxon>Araneus</taxon>
    </lineage>
</organism>
<gene>
    <name evidence="2" type="ORF">AVEN_12083_1</name>
    <name evidence="3" type="ORF">AVEN_155679_1</name>
</gene>
<sequence>MAKTRQSDNIFLLSVRDLEPLNRFNKLPTTKEVLLRFQHHLNDVKSVRNASHRTIDELIVVWSKAAIPTRLVKDAIEKLEKIHSEWLLLKKNKSHTSQAPREPERKFVRKVHELFNTAHANDMTMIKLEDRKFLIDQHSERNMIKTTLDKKLDGIGRVSERQRELQARKERASDDDAAASSTSKILSAAPLSSPDKSSFKSEEEFVPYFVKRKQETDSRQPHEQNVTLKKKLFSHHVTSALDRNKVSDCKAVRICSWRRQILTLNIPFYCS</sequence>
<dbReference type="EMBL" id="BGPR01006390">
    <property type="protein sequence ID" value="GBN18573.1"/>
    <property type="molecule type" value="Genomic_DNA"/>
</dbReference>
<dbReference type="Proteomes" id="UP000499080">
    <property type="component" value="Unassembled WGS sequence"/>
</dbReference>
<name>A0A4Y2LWW3_ARAVE</name>
<dbReference type="OrthoDB" id="6626714at2759"/>
<dbReference type="AlphaFoldDB" id="A0A4Y2LWW3"/>
<reference evidence="3 4" key="1">
    <citation type="journal article" date="2019" name="Sci. Rep.">
        <title>Orb-weaving spider Araneus ventricosus genome elucidates the spidroin gene catalogue.</title>
        <authorList>
            <person name="Kono N."/>
            <person name="Nakamura H."/>
            <person name="Ohtoshi R."/>
            <person name="Moran D.A.P."/>
            <person name="Shinohara A."/>
            <person name="Yoshida Y."/>
            <person name="Fujiwara M."/>
            <person name="Mori M."/>
            <person name="Tomita M."/>
            <person name="Arakawa K."/>
        </authorList>
    </citation>
    <scope>NUCLEOTIDE SEQUENCE [LARGE SCALE GENOMIC DNA]</scope>
</reference>
<feature type="compositionally biased region" description="Basic and acidic residues" evidence="1">
    <location>
        <begin position="159"/>
        <end position="174"/>
    </location>
</feature>
<accession>A0A4Y2LWW3</accession>
<evidence type="ECO:0000313" key="2">
    <source>
        <dbReference type="EMBL" id="GBN18559.1"/>
    </source>
</evidence>
<keyword evidence="4" id="KW-1185">Reference proteome</keyword>
<protein>
    <submittedName>
        <fullName evidence="3">Uncharacterized protein</fullName>
    </submittedName>
</protein>
<dbReference type="EMBL" id="BGPR01006389">
    <property type="protein sequence ID" value="GBN18559.1"/>
    <property type="molecule type" value="Genomic_DNA"/>
</dbReference>
<feature type="region of interest" description="Disordered" evidence="1">
    <location>
        <begin position="159"/>
        <end position="198"/>
    </location>
</feature>
<evidence type="ECO:0000313" key="4">
    <source>
        <dbReference type="Proteomes" id="UP000499080"/>
    </source>
</evidence>
<comment type="caution">
    <text evidence="3">The sequence shown here is derived from an EMBL/GenBank/DDBJ whole genome shotgun (WGS) entry which is preliminary data.</text>
</comment>
<evidence type="ECO:0000313" key="3">
    <source>
        <dbReference type="EMBL" id="GBN18573.1"/>
    </source>
</evidence>